<keyword evidence="3" id="KW-0805">Transcription regulation</keyword>
<reference evidence="9 10" key="1">
    <citation type="submission" date="2024-05" db="EMBL/GenBank/DDBJ databases">
        <title>Genome sequencing and assembly of Indian major carp, Cirrhinus mrigala (Hamilton, 1822).</title>
        <authorList>
            <person name="Mohindra V."/>
            <person name="Chowdhury L.M."/>
            <person name="Lal K."/>
            <person name="Jena J.K."/>
        </authorList>
    </citation>
    <scope>NUCLEOTIDE SEQUENCE [LARGE SCALE GENOMIC DNA]</scope>
    <source>
        <strain evidence="9">CM1030</strain>
        <tissue evidence="9">Blood</tissue>
    </source>
</reference>
<dbReference type="GO" id="GO:0005634">
    <property type="term" value="C:nucleus"/>
    <property type="evidence" value="ECO:0007669"/>
    <property type="project" value="UniProtKB-SubCell"/>
</dbReference>
<dbReference type="InterPro" id="IPR003034">
    <property type="entry name" value="SAP_dom"/>
</dbReference>
<evidence type="ECO:0000256" key="3">
    <source>
        <dbReference type="ARBA" id="ARBA00023015"/>
    </source>
</evidence>
<dbReference type="FunFam" id="1.10.720.30:FF:000002">
    <property type="entry name" value="Myocardin related transcription factor A"/>
    <property type="match status" value="1"/>
</dbReference>
<evidence type="ECO:0000256" key="2">
    <source>
        <dbReference type="ARBA" id="ARBA00022737"/>
    </source>
</evidence>
<evidence type="ECO:0000256" key="6">
    <source>
        <dbReference type="ARBA" id="ARBA00023242"/>
    </source>
</evidence>
<feature type="non-terminal residue" evidence="9">
    <location>
        <position position="1"/>
    </location>
</feature>
<dbReference type="SMART" id="SM00513">
    <property type="entry name" value="SAP"/>
    <property type="match status" value="1"/>
</dbReference>
<dbReference type="GO" id="GO:0045944">
    <property type="term" value="P:positive regulation of transcription by RNA polymerase II"/>
    <property type="evidence" value="ECO:0007669"/>
    <property type="project" value="UniProtKB-ARBA"/>
</dbReference>
<dbReference type="GO" id="GO:0003713">
    <property type="term" value="F:transcription coactivator activity"/>
    <property type="evidence" value="ECO:0007669"/>
    <property type="project" value="UniProtKB-ARBA"/>
</dbReference>
<sequence>TSPSLPSPIVVSLPNVAPSRANNTVTGRKTGSLPTNLDEMKVPELKMELKLRGLPVSGTKTDLIERLKAHQESSQSMDANISRAPLQLESMSTTPPVSPELSEASNISMEDSRDSPTKAVCTLSPARMPTGNSPLKPALEDMSMDVKVSEKDQRLHEKERQIEELMRKLEQEQRLVEELKMQLEVEKRSQQGGGQQSEPNPSVQVKEENGAAPSCNSKQSVKLEEPLAQLHHAQVQQFYINAQQQTLINAQPATQILLPISLPNNPISTQ</sequence>
<dbReference type="PANTHER" id="PTHR22793:SF5">
    <property type="entry name" value="MYOCARDIN-RELATED TRANSCRIPTION FACTOR B"/>
    <property type="match status" value="1"/>
</dbReference>
<feature type="region of interest" description="Disordered" evidence="7">
    <location>
        <begin position="18"/>
        <end position="39"/>
    </location>
</feature>
<keyword evidence="6" id="KW-0539">Nucleus</keyword>
<evidence type="ECO:0000256" key="1">
    <source>
        <dbReference type="ARBA" id="ARBA00004123"/>
    </source>
</evidence>
<feature type="domain" description="SAP" evidence="8">
    <location>
        <begin position="37"/>
        <end position="71"/>
    </location>
</feature>
<dbReference type="EMBL" id="JAMKFB020000003">
    <property type="protein sequence ID" value="KAL0197147.1"/>
    <property type="molecule type" value="Genomic_DNA"/>
</dbReference>
<accession>A0ABD0RF37</accession>
<dbReference type="SUPFAM" id="SSF68906">
    <property type="entry name" value="SAP domain"/>
    <property type="match status" value="1"/>
</dbReference>
<dbReference type="Gene3D" id="1.10.720.30">
    <property type="entry name" value="SAP domain"/>
    <property type="match status" value="1"/>
</dbReference>
<evidence type="ECO:0000259" key="8">
    <source>
        <dbReference type="PROSITE" id="PS50800"/>
    </source>
</evidence>
<protein>
    <recommendedName>
        <fullName evidence="8">SAP domain-containing protein</fullName>
    </recommendedName>
</protein>
<dbReference type="Pfam" id="PF02037">
    <property type="entry name" value="SAP"/>
    <property type="match status" value="1"/>
</dbReference>
<keyword evidence="4" id="KW-0175">Coiled coil</keyword>
<organism evidence="9 10">
    <name type="scientific">Cirrhinus mrigala</name>
    <name type="common">Mrigala</name>
    <dbReference type="NCBI Taxonomy" id="683832"/>
    <lineage>
        <taxon>Eukaryota</taxon>
        <taxon>Metazoa</taxon>
        <taxon>Chordata</taxon>
        <taxon>Craniata</taxon>
        <taxon>Vertebrata</taxon>
        <taxon>Euteleostomi</taxon>
        <taxon>Actinopterygii</taxon>
        <taxon>Neopterygii</taxon>
        <taxon>Teleostei</taxon>
        <taxon>Ostariophysi</taxon>
        <taxon>Cypriniformes</taxon>
        <taxon>Cyprinidae</taxon>
        <taxon>Labeoninae</taxon>
        <taxon>Labeonini</taxon>
        <taxon>Cirrhinus</taxon>
    </lineage>
</organism>
<dbReference type="PANTHER" id="PTHR22793">
    <property type="entry name" value="MYOCARDIN-RELATED TRANSCRIPTION FACTOR-RELATED"/>
    <property type="match status" value="1"/>
</dbReference>
<feature type="non-terminal residue" evidence="9">
    <location>
        <position position="270"/>
    </location>
</feature>
<dbReference type="InterPro" id="IPR036361">
    <property type="entry name" value="SAP_dom_sf"/>
</dbReference>
<evidence type="ECO:0000256" key="7">
    <source>
        <dbReference type="SAM" id="MobiDB-lite"/>
    </source>
</evidence>
<comment type="caution">
    <text evidence="9">The sequence shown here is derived from an EMBL/GenBank/DDBJ whole genome shotgun (WGS) entry which is preliminary data.</text>
</comment>
<dbReference type="AlphaFoldDB" id="A0ABD0RF37"/>
<feature type="region of interest" description="Disordered" evidence="7">
    <location>
        <begin position="90"/>
        <end position="117"/>
    </location>
</feature>
<name>A0ABD0RF37_CIRMR</name>
<keyword evidence="5" id="KW-0804">Transcription</keyword>
<evidence type="ECO:0000313" key="9">
    <source>
        <dbReference type="EMBL" id="KAL0197147.1"/>
    </source>
</evidence>
<keyword evidence="2" id="KW-0677">Repeat</keyword>
<evidence type="ECO:0000313" key="10">
    <source>
        <dbReference type="Proteomes" id="UP001529510"/>
    </source>
</evidence>
<feature type="compositionally biased region" description="Polar residues" evidence="7">
    <location>
        <begin position="20"/>
        <end position="35"/>
    </location>
</feature>
<feature type="region of interest" description="Disordered" evidence="7">
    <location>
        <begin position="186"/>
        <end position="218"/>
    </location>
</feature>
<evidence type="ECO:0000256" key="4">
    <source>
        <dbReference type="ARBA" id="ARBA00023054"/>
    </source>
</evidence>
<dbReference type="Proteomes" id="UP001529510">
    <property type="component" value="Unassembled WGS sequence"/>
</dbReference>
<gene>
    <name evidence="9" type="ORF">M9458_005687</name>
</gene>
<keyword evidence="10" id="KW-1185">Reference proteome</keyword>
<dbReference type="InterPro" id="IPR043451">
    <property type="entry name" value="Myocardin-like"/>
</dbReference>
<comment type="subcellular location">
    <subcellularLocation>
        <location evidence="1">Nucleus</location>
    </subcellularLocation>
</comment>
<dbReference type="PROSITE" id="PS50800">
    <property type="entry name" value="SAP"/>
    <property type="match status" value="1"/>
</dbReference>
<evidence type="ECO:0000256" key="5">
    <source>
        <dbReference type="ARBA" id="ARBA00023163"/>
    </source>
</evidence>
<proteinExistence type="predicted"/>